<evidence type="ECO:0000256" key="1">
    <source>
        <dbReference type="ARBA" id="ARBA00001974"/>
    </source>
</evidence>
<sequence>MEIKVVAWKKPIDSNKHVFIVGSGAAGMMSALSCAQYVPVTILTDGKLGRSNSIMAQGGIQVPRDTVEDRSAMVKDMLKSARGLASKERIISFVDHIHETISYLLELGVKFDHDEDGVIIRRMAGGLSGPRIISTKDKIGPSVMKALRKRLIST</sequence>
<dbReference type="GO" id="GO:0008734">
    <property type="term" value="F:L-aspartate oxidase activity"/>
    <property type="evidence" value="ECO:0007669"/>
    <property type="project" value="InterPro"/>
</dbReference>
<evidence type="ECO:0000256" key="4">
    <source>
        <dbReference type="ARBA" id="ARBA00023002"/>
    </source>
</evidence>
<dbReference type="EMBL" id="UINC01223130">
    <property type="protein sequence ID" value="SVE52192.1"/>
    <property type="molecule type" value="Genomic_DNA"/>
</dbReference>
<dbReference type="GO" id="GO:0009435">
    <property type="term" value="P:NAD+ biosynthetic process"/>
    <property type="evidence" value="ECO:0007669"/>
    <property type="project" value="InterPro"/>
</dbReference>
<dbReference type="AlphaFoldDB" id="A0A383E5T1"/>
<keyword evidence="2" id="KW-0285">Flavoprotein</keyword>
<dbReference type="Pfam" id="PF00890">
    <property type="entry name" value="FAD_binding_2"/>
    <property type="match status" value="1"/>
</dbReference>
<protein>
    <recommendedName>
        <fullName evidence="5">FAD-dependent oxidoreductase 2 FAD-binding domain-containing protein</fullName>
    </recommendedName>
</protein>
<comment type="cofactor">
    <cofactor evidence="1">
        <name>FAD</name>
        <dbReference type="ChEBI" id="CHEBI:57692"/>
    </cofactor>
</comment>
<evidence type="ECO:0000259" key="5">
    <source>
        <dbReference type="Pfam" id="PF00890"/>
    </source>
</evidence>
<dbReference type="Gene3D" id="3.50.50.60">
    <property type="entry name" value="FAD/NAD(P)-binding domain"/>
    <property type="match status" value="1"/>
</dbReference>
<accession>A0A383E5T1</accession>
<feature type="domain" description="FAD-dependent oxidoreductase 2 FAD-binding" evidence="5">
    <location>
        <begin position="18"/>
        <end position="151"/>
    </location>
</feature>
<dbReference type="PROSITE" id="PS51257">
    <property type="entry name" value="PROKAR_LIPOPROTEIN"/>
    <property type="match status" value="1"/>
</dbReference>
<keyword evidence="3" id="KW-0274">FAD</keyword>
<dbReference type="PANTHER" id="PTHR42716">
    <property type="entry name" value="L-ASPARTATE OXIDASE"/>
    <property type="match status" value="1"/>
</dbReference>
<evidence type="ECO:0000313" key="6">
    <source>
        <dbReference type="EMBL" id="SVE52192.1"/>
    </source>
</evidence>
<reference evidence="6" key="1">
    <citation type="submission" date="2018-05" db="EMBL/GenBank/DDBJ databases">
        <authorList>
            <person name="Lanie J.A."/>
            <person name="Ng W.-L."/>
            <person name="Kazmierczak K.M."/>
            <person name="Andrzejewski T.M."/>
            <person name="Davidsen T.M."/>
            <person name="Wayne K.J."/>
            <person name="Tettelin H."/>
            <person name="Glass J.I."/>
            <person name="Rusch D."/>
            <person name="Podicherti R."/>
            <person name="Tsui H.-C.T."/>
            <person name="Winkler M.E."/>
        </authorList>
    </citation>
    <scope>NUCLEOTIDE SEQUENCE</scope>
</reference>
<organism evidence="6">
    <name type="scientific">marine metagenome</name>
    <dbReference type="NCBI Taxonomy" id="408172"/>
    <lineage>
        <taxon>unclassified sequences</taxon>
        <taxon>metagenomes</taxon>
        <taxon>ecological metagenomes</taxon>
    </lineage>
</organism>
<keyword evidence="4" id="KW-0560">Oxidoreductase</keyword>
<evidence type="ECO:0000256" key="2">
    <source>
        <dbReference type="ARBA" id="ARBA00022630"/>
    </source>
</evidence>
<gene>
    <name evidence="6" type="ORF">METZ01_LOCUS505046</name>
</gene>
<dbReference type="InterPro" id="IPR036188">
    <property type="entry name" value="FAD/NAD-bd_sf"/>
</dbReference>
<feature type="non-terminal residue" evidence="6">
    <location>
        <position position="154"/>
    </location>
</feature>
<evidence type="ECO:0000256" key="3">
    <source>
        <dbReference type="ARBA" id="ARBA00022827"/>
    </source>
</evidence>
<dbReference type="PANTHER" id="PTHR42716:SF2">
    <property type="entry name" value="L-ASPARTATE OXIDASE, CHLOROPLASTIC"/>
    <property type="match status" value="1"/>
</dbReference>
<name>A0A383E5T1_9ZZZZ</name>
<dbReference type="InterPro" id="IPR003953">
    <property type="entry name" value="FAD-dep_OxRdtase_2_FAD-bd"/>
</dbReference>
<dbReference type="SUPFAM" id="SSF51905">
    <property type="entry name" value="FAD/NAD(P)-binding domain"/>
    <property type="match status" value="1"/>
</dbReference>
<dbReference type="InterPro" id="IPR005288">
    <property type="entry name" value="NadB"/>
</dbReference>
<proteinExistence type="predicted"/>